<evidence type="ECO:0000256" key="1">
    <source>
        <dbReference type="SAM" id="Coils"/>
    </source>
</evidence>
<feature type="compositionally biased region" description="Basic residues" evidence="2">
    <location>
        <begin position="41"/>
        <end position="53"/>
    </location>
</feature>
<organism evidence="3 4">
    <name type="scientific">Euplotes crassus</name>
    <dbReference type="NCBI Taxonomy" id="5936"/>
    <lineage>
        <taxon>Eukaryota</taxon>
        <taxon>Sar</taxon>
        <taxon>Alveolata</taxon>
        <taxon>Ciliophora</taxon>
        <taxon>Intramacronucleata</taxon>
        <taxon>Spirotrichea</taxon>
        <taxon>Hypotrichia</taxon>
        <taxon>Euplotida</taxon>
        <taxon>Euplotidae</taxon>
        <taxon>Moneuplotes</taxon>
    </lineage>
</organism>
<proteinExistence type="predicted"/>
<dbReference type="AlphaFoldDB" id="A0AAD1UD42"/>
<gene>
    <name evidence="3" type="ORF">ECRASSUSDP1_LOCUS7059</name>
</gene>
<keyword evidence="4" id="KW-1185">Reference proteome</keyword>
<feature type="region of interest" description="Disordered" evidence="2">
    <location>
        <begin position="17"/>
        <end position="59"/>
    </location>
</feature>
<protein>
    <submittedName>
        <fullName evidence="3">Uncharacterized protein</fullName>
    </submittedName>
</protein>
<dbReference type="EMBL" id="CAMPGE010006865">
    <property type="protein sequence ID" value="CAI2365769.1"/>
    <property type="molecule type" value="Genomic_DNA"/>
</dbReference>
<evidence type="ECO:0000256" key="2">
    <source>
        <dbReference type="SAM" id="MobiDB-lite"/>
    </source>
</evidence>
<keyword evidence="1" id="KW-0175">Coiled coil</keyword>
<feature type="coiled-coil region" evidence="1">
    <location>
        <begin position="119"/>
        <end position="146"/>
    </location>
</feature>
<name>A0AAD1UD42_EUPCR</name>
<evidence type="ECO:0000313" key="4">
    <source>
        <dbReference type="Proteomes" id="UP001295684"/>
    </source>
</evidence>
<sequence length="147" mass="17427">MDEKCFQTSSKIEQINGDRFQKDIFTDESDGNAEYQEKPSNRKSLKKSTRRSIKFQEEPMTPKNKKYDILADQQSRISFLKNELFQSSKALQENIQISYMLLNEVKRLDNLKIDLIYDKERLSTKNQDLADENLRLRQKLQKLSSRV</sequence>
<evidence type="ECO:0000313" key="3">
    <source>
        <dbReference type="EMBL" id="CAI2365769.1"/>
    </source>
</evidence>
<comment type="caution">
    <text evidence="3">The sequence shown here is derived from an EMBL/GenBank/DDBJ whole genome shotgun (WGS) entry which is preliminary data.</text>
</comment>
<accession>A0AAD1UD42</accession>
<dbReference type="Proteomes" id="UP001295684">
    <property type="component" value="Unassembled WGS sequence"/>
</dbReference>
<reference evidence="3" key="1">
    <citation type="submission" date="2023-07" db="EMBL/GenBank/DDBJ databases">
        <authorList>
            <consortium name="AG Swart"/>
            <person name="Singh M."/>
            <person name="Singh A."/>
            <person name="Seah K."/>
            <person name="Emmerich C."/>
        </authorList>
    </citation>
    <scope>NUCLEOTIDE SEQUENCE</scope>
    <source>
        <strain evidence="3">DP1</strain>
    </source>
</reference>